<name>A0AAV4PC90_CAEEX</name>
<dbReference type="Proteomes" id="UP001054945">
    <property type="component" value="Unassembled WGS sequence"/>
</dbReference>
<dbReference type="PANTHER" id="PTHR13318:SF261">
    <property type="entry name" value="F-BOX DOMAIN-CONTAINING PROTEIN"/>
    <property type="match status" value="1"/>
</dbReference>
<evidence type="ECO:0000313" key="2">
    <source>
        <dbReference type="Proteomes" id="UP001054945"/>
    </source>
</evidence>
<proteinExistence type="predicted"/>
<reference evidence="1 2" key="1">
    <citation type="submission" date="2021-06" db="EMBL/GenBank/DDBJ databases">
        <title>Caerostris extrusa draft genome.</title>
        <authorList>
            <person name="Kono N."/>
            <person name="Arakawa K."/>
        </authorList>
    </citation>
    <scope>NUCLEOTIDE SEQUENCE [LARGE SCALE GENOMIC DNA]</scope>
</reference>
<dbReference type="SMART" id="SM00367">
    <property type="entry name" value="LRR_CC"/>
    <property type="match status" value="3"/>
</dbReference>
<keyword evidence="2" id="KW-1185">Reference proteome</keyword>
<dbReference type="SUPFAM" id="SSF52047">
    <property type="entry name" value="RNI-like"/>
    <property type="match status" value="1"/>
</dbReference>
<dbReference type="AlphaFoldDB" id="A0AAV4PC90"/>
<dbReference type="GO" id="GO:0019005">
    <property type="term" value="C:SCF ubiquitin ligase complex"/>
    <property type="evidence" value="ECO:0007669"/>
    <property type="project" value="TreeGrafter"/>
</dbReference>
<gene>
    <name evidence="1" type="ORF">CEXT_442701</name>
</gene>
<sequence length="128" mass="14859">MAGENNEDDTRPFLLKLPWIDVLFCQVFSRLKSLSVACIYGITDKSLVVMAHTLKCLESLNVSGCWRITDYGMSLVGEYCRALKSLKVEDCRGVTEYSLMTLRFEYVLIESRKIIVWVLYENYNYKFS</sequence>
<dbReference type="EMBL" id="BPLR01004463">
    <property type="protein sequence ID" value="GIX95012.1"/>
    <property type="molecule type" value="Genomic_DNA"/>
</dbReference>
<comment type="caution">
    <text evidence="1">The sequence shown here is derived from an EMBL/GenBank/DDBJ whole genome shotgun (WGS) entry which is preliminary data.</text>
</comment>
<accession>A0AAV4PC90</accession>
<evidence type="ECO:0000313" key="1">
    <source>
        <dbReference type="EMBL" id="GIX95012.1"/>
    </source>
</evidence>
<dbReference type="GO" id="GO:0031146">
    <property type="term" value="P:SCF-dependent proteasomal ubiquitin-dependent protein catabolic process"/>
    <property type="evidence" value="ECO:0007669"/>
    <property type="project" value="TreeGrafter"/>
</dbReference>
<organism evidence="1 2">
    <name type="scientific">Caerostris extrusa</name>
    <name type="common">Bark spider</name>
    <name type="synonym">Caerostris bankana</name>
    <dbReference type="NCBI Taxonomy" id="172846"/>
    <lineage>
        <taxon>Eukaryota</taxon>
        <taxon>Metazoa</taxon>
        <taxon>Ecdysozoa</taxon>
        <taxon>Arthropoda</taxon>
        <taxon>Chelicerata</taxon>
        <taxon>Arachnida</taxon>
        <taxon>Araneae</taxon>
        <taxon>Araneomorphae</taxon>
        <taxon>Entelegynae</taxon>
        <taxon>Araneoidea</taxon>
        <taxon>Araneidae</taxon>
        <taxon>Caerostris</taxon>
    </lineage>
</organism>
<dbReference type="Gene3D" id="3.80.10.10">
    <property type="entry name" value="Ribonuclease Inhibitor"/>
    <property type="match status" value="1"/>
</dbReference>
<dbReference type="InterPro" id="IPR032675">
    <property type="entry name" value="LRR_dom_sf"/>
</dbReference>
<dbReference type="PANTHER" id="PTHR13318">
    <property type="entry name" value="PARTNER OF PAIRED, ISOFORM B-RELATED"/>
    <property type="match status" value="1"/>
</dbReference>
<protein>
    <submittedName>
        <fullName evidence="1">Uncharacterized protein</fullName>
    </submittedName>
</protein>
<dbReference type="InterPro" id="IPR006553">
    <property type="entry name" value="Leu-rich_rpt_Cys-con_subtyp"/>
</dbReference>